<dbReference type="InterPro" id="IPR013154">
    <property type="entry name" value="ADH-like_N"/>
</dbReference>
<dbReference type="PANTHER" id="PTHR45033:SF3">
    <property type="entry name" value="DEHYDROGENASE, PUTATIVE (AFU_ORTHOLOGUE AFUA_2G13270)-RELATED"/>
    <property type="match status" value="1"/>
</dbReference>
<evidence type="ECO:0000313" key="3">
    <source>
        <dbReference type="Proteomes" id="UP000019184"/>
    </source>
</evidence>
<dbReference type="GO" id="GO:0016491">
    <property type="term" value="F:oxidoreductase activity"/>
    <property type="evidence" value="ECO:0007669"/>
    <property type="project" value="UniProtKB-KW"/>
</dbReference>
<evidence type="ECO:0000259" key="1">
    <source>
        <dbReference type="SMART" id="SM00829"/>
    </source>
</evidence>
<organism evidence="2 3">
    <name type="scientific">Candidatus Contendobacter odensis Run_B_J11</name>
    <dbReference type="NCBI Taxonomy" id="1400861"/>
    <lineage>
        <taxon>Bacteria</taxon>
        <taxon>Pseudomonadati</taxon>
        <taxon>Pseudomonadota</taxon>
        <taxon>Gammaproteobacteria</taxon>
        <taxon>Candidatus Competibacteraceae</taxon>
        <taxon>Candidatus Contendibacter</taxon>
    </lineage>
</organism>
<keyword evidence="2" id="KW-0560">Oxidoreductase</keyword>
<dbReference type="InterPro" id="IPR011032">
    <property type="entry name" value="GroES-like_sf"/>
</dbReference>
<dbReference type="InterPro" id="IPR036291">
    <property type="entry name" value="NAD(P)-bd_dom_sf"/>
</dbReference>
<dbReference type="Proteomes" id="UP000019184">
    <property type="component" value="Unassembled WGS sequence"/>
</dbReference>
<keyword evidence="3" id="KW-1185">Reference proteome</keyword>
<dbReference type="SUPFAM" id="SSF51735">
    <property type="entry name" value="NAD(P)-binding Rossmann-fold domains"/>
    <property type="match status" value="1"/>
</dbReference>
<evidence type="ECO:0000313" key="2">
    <source>
        <dbReference type="EMBL" id="CDH44773.1"/>
    </source>
</evidence>
<dbReference type="EMBL" id="CBTK010000098">
    <property type="protein sequence ID" value="CDH44773.1"/>
    <property type="molecule type" value="Genomic_DNA"/>
</dbReference>
<feature type="domain" description="Enoyl reductase (ER)" evidence="1">
    <location>
        <begin position="10"/>
        <end position="332"/>
    </location>
</feature>
<dbReference type="OrthoDB" id="4190732at2"/>
<dbReference type="InterPro" id="IPR052711">
    <property type="entry name" value="Zinc_ADH-like"/>
</dbReference>
<proteinExistence type="predicted"/>
<accession>A0A7U7J277</accession>
<dbReference type="InterPro" id="IPR013149">
    <property type="entry name" value="ADH-like_C"/>
</dbReference>
<dbReference type="EC" id="1.-.-.-" evidence="2"/>
<dbReference type="AlphaFoldDB" id="A0A7U7J277"/>
<gene>
    <name evidence="2" type="ORF">BN874_1870010</name>
</gene>
<dbReference type="PANTHER" id="PTHR45033">
    <property type="match status" value="1"/>
</dbReference>
<comment type="caution">
    <text evidence="2">The sequence shown here is derived from an EMBL/GenBank/DDBJ whole genome shotgun (WGS) entry which is preliminary data.</text>
</comment>
<dbReference type="Pfam" id="PF00107">
    <property type="entry name" value="ADH_zinc_N"/>
    <property type="match status" value="1"/>
</dbReference>
<dbReference type="Gene3D" id="3.90.180.10">
    <property type="entry name" value="Medium-chain alcohol dehydrogenases, catalytic domain"/>
    <property type="match status" value="1"/>
</dbReference>
<name>A0A7U7J277_9GAMM</name>
<reference evidence="2 3" key="1">
    <citation type="journal article" date="2014" name="ISME J.">
        <title>Candidatus Competibacter-lineage genomes retrieved from metagenomes reveal functional metabolic diversity.</title>
        <authorList>
            <person name="McIlroy S.J."/>
            <person name="Albertsen M."/>
            <person name="Andresen E.K."/>
            <person name="Saunders A.M."/>
            <person name="Kristiansen R."/>
            <person name="Stokholm-Bjerregaard M."/>
            <person name="Nielsen K.L."/>
            <person name="Nielsen P.H."/>
        </authorList>
    </citation>
    <scope>NUCLEOTIDE SEQUENCE [LARGE SCALE GENOMIC DNA]</scope>
    <source>
        <strain evidence="2 3">Run_B_J11</strain>
    </source>
</reference>
<sequence length="340" mass="35908">MKAIILTQIGGPDQLRVTEVETPEPALGQVRVRLYASALNHRDVWITLGQYPGIRLPCILGSDGAGVVDQIGPEAPADLLGQEVVIYPAYDWGDNPHFPKPTFRVLGMPDPGTFAEYLCVPARHVFPKPAHLSWEQAAAVPLAGLTAWRALMTQGAAQPGETVLVTGIGGGVATFALKWAVALGARVFVTSGDSAKLEQACLMGAAGGVNYRDSAWAKQLADLSGGVDVVVDGTGGSTFPGCFSVLRPGGRLVVYGATAGNPPTGLEMARLFFRQAQIIGSTMGSPAEFAAMLHIVAEQRIEPALDQVFALDQAVTAHQRLQAAKQLGKIVLRQGKQQLK</sequence>
<dbReference type="SUPFAM" id="SSF50129">
    <property type="entry name" value="GroES-like"/>
    <property type="match status" value="1"/>
</dbReference>
<dbReference type="Pfam" id="PF08240">
    <property type="entry name" value="ADH_N"/>
    <property type="match status" value="1"/>
</dbReference>
<dbReference type="RefSeq" id="WP_034431956.1">
    <property type="nucleotide sequence ID" value="NZ_CBTK010000098.1"/>
</dbReference>
<dbReference type="InterPro" id="IPR020843">
    <property type="entry name" value="ER"/>
</dbReference>
<dbReference type="SMART" id="SM00829">
    <property type="entry name" value="PKS_ER"/>
    <property type="match status" value="1"/>
</dbReference>
<protein>
    <submittedName>
        <fullName evidence="2">Uncharacterized zinc-type alcohol dehydrogenase-like protein YogA</fullName>
        <ecNumber evidence="2">1.-.-.-</ecNumber>
    </submittedName>
</protein>